<dbReference type="OrthoDB" id="5402285at2"/>
<dbReference type="HOGENOM" id="CLU_173301_0_0_6"/>
<dbReference type="AlphaFoldDB" id="W8L4T1"/>
<gene>
    <name evidence="1" type="ORF">M911_06830</name>
</gene>
<dbReference type="KEGG" id="hhc:M911_06830"/>
<organism evidence="1 2">
    <name type="scientific">Ectothiorhodospira haloalkaliphila</name>
    <dbReference type="NCBI Taxonomy" id="421628"/>
    <lineage>
        <taxon>Bacteria</taxon>
        <taxon>Pseudomonadati</taxon>
        <taxon>Pseudomonadota</taxon>
        <taxon>Gammaproteobacteria</taxon>
        <taxon>Chromatiales</taxon>
        <taxon>Ectothiorhodospiraceae</taxon>
        <taxon>Ectothiorhodospira</taxon>
    </lineage>
</organism>
<evidence type="ECO:0000313" key="1">
    <source>
        <dbReference type="EMBL" id="AHK78915.1"/>
    </source>
</evidence>
<dbReference type="EMBL" id="CP007268">
    <property type="protein sequence ID" value="AHK78915.1"/>
    <property type="molecule type" value="Genomic_DNA"/>
</dbReference>
<keyword evidence="2" id="KW-1185">Reference proteome</keyword>
<name>W8L4T1_9GAMM</name>
<reference evidence="1 2" key="1">
    <citation type="journal article" date="2014" name="J Genomics">
        <title>Draft Genome Sequence of the Extremely Halophilic Phototrophic Purple Sulfur Bacterium Halorhodospira halochloris.</title>
        <authorList>
            <person name="Singh K.S."/>
            <person name="Kirksey J."/>
            <person name="Hoff W.D."/>
            <person name="Deole R."/>
        </authorList>
    </citation>
    <scope>NUCLEOTIDE SEQUENCE [LARGE SCALE GENOMIC DNA]</scope>
    <source>
        <strain evidence="1 2">A</strain>
    </source>
</reference>
<accession>W8L4T1</accession>
<dbReference type="Proteomes" id="UP000019442">
    <property type="component" value="Chromosome"/>
</dbReference>
<evidence type="ECO:0008006" key="3">
    <source>
        <dbReference type="Google" id="ProtNLM"/>
    </source>
</evidence>
<dbReference type="RefSeq" id="WP_025281326.1">
    <property type="nucleotide sequence ID" value="NZ_CP007268.1"/>
</dbReference>
<reference evidence="2" key="2">
    <citation type="submission" date="2014-02" db="EMBL/GenBank/DDBJ databases">
        <title>Draft Genome Sequence of extremely halophilic bacteria Halorhodospira halochloris.</title>
        <authorList>
            <person name="Singh K.S."/>
        </authorList>
    </citation>
    <scope>NUCLEOTIDE SEQUENCE [LARGE SCALE GENOMIC DNA]</scope>
    <source>
        <strain evidence="2">A</strain>
    </source>
</reference>
<proteinExistence type="predicted"/>
<evidence type="ECO:0000313" key="2">
    <source>
        <dbReference type="Proteomes" id="UP000019442"/>
    </source>
</evidence>
<protein>
    <recommendedName>
        <fullName evidence="3">Helix-turn-helix domain-containing protein</fullName>
    </recommendedName>
</protein>
<sequence length="73" mass="8487">MTYLTTEELAKRLSYNPRYINNVLRPKHLDEGRHYVRPFGGRKVLYIWENIEQDMFCDQPVGIPMANGGVCNG</sequence>